<evidence type="ECO:0000256" key="1">
    <source>
        <dbReference type="SAM" id="MobiDB-lite"/>
    </source>
</evidence>
<organism evidence="2 3">
    <name type="scientific">Ilumatobacter coccineus (strain NBRC 103263 / KCTC 29153 / YM16-304)</name>
    <dbReference type="NCBI Taxonomy" id="1313172"/>
    <lineage>
        <taxon>Bacteria</taxon>
        <taxon>Bacillati</taxon>
        <taxon>Actinomycetota</taxon>
        <taxon>Acidimicrobiia</taxon>
        <taxon>Acidimicrobiales</taxon>
        <taxon>Ilumatobacteraceae</taxon>
        <taxon>Ilumatobacter</taxon>
    </lineage>
</organism>
<evidence type="ECO:0000313" key="3">
    <source>
        <dbReference type="Proteomes" id="UP000011863"/>
    </source>
</evidence>
<feature type="region of interest" description="Disordered" evidence="1">
    <location>
        <begin position="1"/>
        <end position="69"/>
    </location>
</feature>
<dbReference type="KEGG" id="aym:YM304_35240"/>
<protein>
    <submittedName>
        <fullName evidence="2">Uncharacterized protein</fullName>
    </submittedName>
</protein>
<dbReference type="AlphaFoldDB" id="A0A6C7EGW9"/>
<dbReference type="EMBL" id="AP012057">
    <property type="protein sequence ID" value="BAN03838.1"/>
    <property type="molecule type" value="Genomic_DNA"/>
</dbReference>
<reference evidence="2 3" key="1">
    <citation type="journal article" date="2013" name="Int. J. Syst. Evol. Microbiol.">
        <title>Ilumatobacter nonamiense sp. nov. and Ilumatobacter coccineum sp. nov., isolated from seashore sand.</title>
        <authorList>
            <person name="Matsumoto A."/>
            <person name="Kasai H."/>
            <person name="Matsuo Y."/>
            <person name="Shizuri Y."/>
            <person name="Ichikawa N."/>
            <person name="Fujita N."/>
            <person name="Omura S."/>
            <person name="Takahashi Y."/>
        </authorList>
    </citation>
    <scope>NUCLEOTIDE SEQUENCE [LARGE SCALE GENOMIC DNA]</scope>
    <source>
        <strain evidence="3">NBRC 103263 / KCTC 29153 / YM16-304</strain>
    </source>
</reference>
<name>A0A6C7EGW9_ILUCY</name>
<dbReference type="Proteomes" id="UP000011863">
    <property type="component" value="Chromosome"/>
</dbReference>
<sequence>MISAQAKSRRDRMISAQAKSRRDRMIFAQAKCRRESPKAKELRRRPTRRSDESNPSRAAASPGVSPEKE</sequence>
<proteinExistence type="predicted"/>
<accession>A0A6C7EGW9</accession>
<keyword evidence="3" id="KW-1185">Reference proteome</keyword>
<gene>
    <name evidence="2" type="ORF">YM304_35240</name>
</gene>
<evidence type="ECO:0000313" key="2">
    <source>
        <dbReference type="EMBL" id="BAN03838.1"/>
    </source>
</evidence>